<feature type="compositionally biased region" description="Basic and acidic residues" evidence="1">
    <location>
        <begin position="9"/>
        <end position="23"/>
    </location>
</feature>
<evidence type="ECO:0000256" key="1">
    <source>
        <dbReference type="SAM" id="MobiDB-lite"/>
    </source>
</evidence>
<reference evidence="2 3" key="1">
    <citation type="journal article" date="2019" name="Int. J. Syst. Evol. Microbiol.">
        <title>The Global Catalogue of Microorganisms (GCM) 10K type strain sequencing project: providing services to taxonomists for standard genome sequencing and annotation.</title>
        <authorList>
            <consortium name="The Broad Institute Genomics Platform"/>
            <consortium name="The Broad Institute Genome Sequencing Center for Infectious Disease"/>
            <person name="Wu L."/>
            <person name="Ma J."/>
        </authorList>
    </citation>
    <scope>NUCLEOTIDE SEQUENCE [LARGE SCALE GENOMIC DNA]</scope>
    <source>
        <strain evidence="2 3">JCM 13929</strain>
    </source>
</reference>
<dbReference type="Proteomes" id="UP001500064">
    <property type="component" value="Unassembled WGS sequence"/>
</dbReference>
<evidence type="ECO:0000313" key="2">
    <source>
        <dbReference type="EMBL" id="GAA1647383.1"/>
    </source>
</evidence>
<protein>
    <recommendedName>
        <fullName evidence="4">Transposase IS111A/IS1328/IS1533 N-terminal domain-containing protein</fullName>
    </recommendedName>
</protein>
<keyword evidence="3" id="KW-1185">Reference proteome</keyword>
<organism evidence="2 3">
    <name type="scientific">Nonomuraea maheshkhaliensis</name>
    <dbReference type="NCBI Taxonomy" id="419590"/>
    <lineage>
        <taxon>Bacteria</taxon>
        <taxon>Bacillati</taxon>
        <taxon>Actinomycetota</taxon>
        <taxon>Actinomycetes</taxon>
        <taxon>Streptosporangiales</taxon>
        <taxon>Streptosporangiaceae</taxon>
        <taxon>Nonomuraea</taxon>
    </lineage>
</organism>
<accession>A0ABN2FHM1</accession>
<comment type="caution">
    <text evidence="2">The sequence shown here is derived from an EMBL/GenBank/DDBJ whole genome shotgun (WGS) entry which is preliminary data.</text>
</comment>
<proteinExistence type="predicted"/>
<gene>
    <name evidence="2" type="ORF">GCM10009733_050590</name>
</gene>
<name>A0ABN2FHM1_9ACTN</name>
<feature type="region of interest" description="Disordered" evidence="1">
    <location>
        <begin position="1"/>
        <end position="23"/>
    </location>
</feature>
<evidence type="ECO:0000313" key="3">
    <source>
        <dbReference type="Proteomes" id="UP001500064"/>
    </source>
</evidence>
<sequence length="81" mass="9024">MTRFVVPVDNEHRTAQCRSRKNDTKQSAEDLAILDVALIHGRSTCTMLANGARQEALYTDMYRKREGTWVRVSACAIAPGA</sequence>
<dbReference type="EMBL" id="BAAAMU010000038">
    <property type="protein sequence ID" value="GAA1647383.1"/>
    <property type="molecule type" value="Genomic_DNA"/>
</dbReference>
<evidence type="ECO:0008006" key="4">
    <source>
        <dbReference type="Google" id="ProtNLM"/>
    </source>
</evidence>